<reference evidence="4 5" key="1">
    <citation type="journal article" date="2021" name="Elife">
        <title>Chloroplast acquisition without the gene transfer in kleptoplastic sea slugs, Plakobranchus ocellatus.</title>
        <authorList>
            <person name="Maeda T."/>
            <person name="Takahashi S."/>
            <person name="Yoshida T."/>
            <person name="Shimamura S."/>
            <person name="Takaki Y."/>
            <person name="Nagai Y."/>
            <person name="Toyoda A."/>
            <person name="Suzuki Y."/>
            <person name="Arimoto A."/>
            <person name="Ishii H."/>
            <person name="Satoh N."/>
            <person name="Nishiyama T."/>
            <person name="Hasebe M."/>
            <person name="Maruyama T."/>
            <person name="Minagawa J."/>
            <person name="Obokata J."/>
            <person name="Shigenobu S."/>
        </authorList>
    </citation>
    <scope>NUCLEOTIDE SEQUENCE [LARGE SCALE GENOMIC DNA]</scope>
</reference>
<gene>
    <name evidence="4" type="ORF">PoB_001132400</name>
</gene>
<dbReference type="Proteomes" id="UP000735302">
    <property type="component" value="Unassembled WGS sequence"/>
</dbReference>
<dbReference type="PANTHER" id="PTHR33206:SF1">
    <property type="entry name" value="DNA-DIRECTED DNA POLYMERASE"/>
    <property type="match status" value="1"/>
</dbReference>
<evidence type="ECO:0000256" key="2">
    <source>
        <dbReference type="SAM" id="MobiDB-lite"/>
    </source>
</evidence>
<comment type="caution">
    <text evidence="4">The sequence shown here is derived from an EMBL/GenBank/DDBJ whole genome shotgun (WGS) entry which is preliminary data.</text>
</comment>
<protein>
    <submittedName>
        <fullName evidence="4">Zinc finger protein 546-like</fullName>
    </submittedName>
</protein>
<keyword evidence="5" id="KW-1185">Reference proteome</keyword>
<evidence type="ECO:0000256" key="1">
    <source>
        <dbReference type="PROSITE-ProRule" id="PRU00042"/>
    </source>
</evidence>
<dbReference type="PROSITE" id="PS50157">
    <property type="entry name" value="ZINC_FINGER_C2H2_2"/>
    <property type="match status" value="1"/>
</dbReference>
<evidence type="ECO:0000313" key="4">
    <source>
        <dbReference type="EMBL" id="GFN84818.1"/>
    </source>
</evidence>
<dbReference type="AlphaFoldDB" id="A0AAV3YS75"/>
<dbReference type="EMBL" id="BLXT01001347">
    <property type="protein sequence ID" value="GFN84818.1"/>
    <property type="molecule type" value="Genomic_DNA"/>
</dbReference>
<organism evidence="4 5">
    <name type="scientific">Plakobranchus ocellatus</name>
    <dbReference type="NCBI Taxonomy" id="259542"/>
    <lineage>
        <taxon>Eukaryota</taxon>
        <taxon>Metazoa</taxon>
        <taxon>Spiralia</taxon>
        <taxon>Lophotrochozoa</taxon>
        <taxon>Mollusca</taxon>
        <taxon>Gastropoda</taxon>
        <taxon>Heterobranchia</taxon>
        <taxon>Euthyneura</taxon>
        <taxon>Panpulmonata</taxon>
        <taxon>Sacoglossa</taxon>
        <taxon>Placobranchoidea</taxon>
        <taxon>Plakobranchidae</taxon>
        <taxon>Plakobranchus</taxon>
    </lineage>
</organism>
<accession>A0AAV3YS75</accession>
<name>A0AAV3YS75_9GAST</name>
<dbReference type="PANTHER" id="PTHR33206">
    <property type="entry name" value="PROTEIN CBG10425"/>
    <property type="match status" value="1"/>
</dbReference>
<dbReference type="GO" id="GO:0008270">
    <property type="term" value="F:zinc ion binding"/>
    <property type="evidence" value="ECO:0007669"/>
    <property type="project" value="UniProtKB-KW"/>
</dbReference>
<evidence type="ECO:0000313" key="5">
    <source>
        <dbReference type="Proteomes" id="UP000735302"/>
    </source>
</evidence>
<keyword evidence="1" id="KW-0863">Zinc-finger</keyword>
<feature type="domain" description="C2H2-type" evidence="3">
    <location>
        <begin position="160"/>
        <end position="187"/>
    </location>
</feature>
<keyword evidence="1" id="KW-0479">Metal-binding</keyword>
<evidence type="ECO:0000259" key="3">
    <source>
        <dbReference type="PROSITE" id="PS50157"/>
    </source>
</evidence>
<feature type="region of interest" description="Disordered" evidence="2">
    <location>
        <begin position="32"/>
        <end position="52"/>
    </location>
</feature>
<sequence length="407" mass="47501">MDVFKCEDCPAVFSLRQKLLIRHRCDAVSVRKDARKKKNARQGERVPKRRRHSKDILEPYRPDIVEDDLEGEAVDNIILLLEEDGVREIYRNHWTSLRTHYREGPNHSHCTFRWDSQTEPSWEQWLRRSSYQHGDELHLLLVHGCHFSYISDIDAVAHAFGCEKCGKQYKERKKLIWHEKRCAGDEIKRYYPGGVYHPNPTPLEVLADEGVPVETDFVYPFRDTYDFECYFTKTDIPTTSTVKTPYTVRHVPLSVSVCSNVPGFENPKCLISDGYPQSLVDRMGNYLEEISTSAFQILRDTCFKDAFEYLETLREEDDKGRVNLKTTLLKYLSQLPVVGFNSGKYDLNVIKPYFAQRFLISEVDNCESDSECGNSLRQWGKRFVIKKNNEFMAISTPFLKFWTSQTS</sequence>
<proteinExistence type="predicted"/>
<keyword evidence="1" id="KW-0862">Zinc</keyword>
<dbReference type="InterPro" id="IPR013087">
    <property type="entry name" value="Znf_C2H2_type"/>
</dbReference>